<dbReference type="InterPro" id="IPR001841">
    <property type="entry name" value="Znf_RING"/>
</dbReference>
<evidence type="ECO:0000256" key="1">
    <source>
        <dbReference type="ARBA" id="ARBA00022723"/>
    </source>
</evidence>
<dbReference type="PROSITE" id="PS50089">
    <property type="entry name" value="ZF_RING_2"/>
    <property type="match status" value="1"/>
</dbReference>
<keyword evidence="1" id="KW-0479">Metal-binding</keyword>
<reference evidence="6" key="1">
    <citation type="submission" date="2021-01" db="EMBL/GenBank/DDBJ databases">
        <authorList>
            <consortium name="Genoscope - CEA"/>
            <person name="William W."/>
        </authorList>
    </citation>
    <scope>NUCLEOTIDE SEQUENCE</scope>
</reference>
<dbReference type="OrthoDB" id="1630758at2759"/>
<protein>
    <recommendedName>
        <fullName evidence="5">RING-type domain-containing protein</fullName>
    </recommendedName>
</protein>
<evidence type="ECO:0000256" key="3">
    <source>
        <dbReference type="ARBA" id="ARBA00022833"/>
    </source>
</evidence>
<sequence>MNTIDELRKAKFTQKLEQIVLKKRRAKTNLEEYQIRKQNQLTYVPQMNKDQICSLCESYYVNHITTICEHSFCEKCLFDHLLKCRKKCPTCKIEFKGDFAFPCLSLDYWIGIAQKDNKNYELKLQEVELWKEKGKIKELKVGMKLDILDTAFIWCLGEIKEIRYGKDDQPKQVLVHYIGWNKVYDELIGVNSFRLAPQGSNTSQKNILQYQKSNVETLQRSLHISGNTNENANERQLNSRQLIRSLASQIFQLRNDLFNNQN</sequence>
<dbReference type="EMBL" id="CAJJDN010000044">
    <property type="protein sequence ID" value="CAD8083126.1"/>
    <property type="molecule type" value="Genomic_DNA"/>
</dbReference>
<gene>
    <name evidence="6" type="ORF">PSON_ATCC_30995.1.T0440238</name>
</gene>
<proteinExistence type="predicted"/>
<keyword evidence="7" id="KW-1185">Reference proteome</keyword>
<dbReference type="CDD" id="cd16449">
    <property type="entry name" value="RING-HC"/>
    <property type="match status" value="1"/>
</dbReference>
<keyword evidence="3" id="KW-0862">Zinc</keyword>
<dbReference type="CDD" id="cd20104">
    <property type="entry name" value="MBT_PHF20L1-like"/>
    <property type="match status" value="1"/>
</dbReference>
<evidence type="ECO:0000313" key="6">
    <source>
        <dbReference type="EMBL" id="CAD8083126.1"/>
    </source>
</evidence>
<evidence type="ECO:0000313" key="7">
    <source>
        <dbReference type="Proteomes" id="UP000692954"/>
    </source>
</evidence>
<dbReference type="Proteomes" id="UP000692954">
    <property type="component" value="Unassembled WGS sequence"/>
</dbReference>
<dbReference type="PROSITE" id="PS00518">
    <property type="entry name" value="ZF_RING_1"/>
    <property type="match status" value="1"/>
</dbReference>
<evidence type="ECO:0000256" key="2">
    <source>
        <dbReference type="ARBA" id="ARBA00022771"/>
    </source>
</evidence>
<feature type="domain" description="RING-type" evidence="5">
    <location>
        <begin position="53"/>
        <end position="92"/>
    </location>
</feature>
<dbReference type="AlphaFoldDB" id="A0A8S1N051"/>
<dbReference type="Pfam" id="PF00097">
    <property type="entry name" value="zf-C3HC4"/>
    <property type="match status" value="1"/>
</dbReference>
<evidence type="ECO:0000256" key="4">
    <source>
        <dbReference type="PROSITE-ProRule" id="PRU00175"/>
    </source>
</evidence>
<dbReference type="InterPro" id="IPR017907">
    <property type="entry name" value="Znf_RING_CS"/>
</dbReference>
<accession>A0A8S1N051</accession>
<name>A0A8S1N051_9CILI</name>
<evidence type="ECO:0000259" key="5">
    <source>
        <dbReference type="PROSITE" id="PS50089"/>
    </source>
</evidence>
<comment type="caution">
    <text evidence="6">The sequence shown here is derived from an EMBL/GenBank/DDBJ whole genome shotgun (WGS) entry which is preliminary data.</text>
</comment>
<keyword evidence="2 4" id="KW-0863">Zinc-finger</keyword>
<organism evidence="6 7">
    <name type="scientific">Paramecium sonneborni</name>
    <dbReference type="NCBI Taxonomy" id="65129"/>
    <lineage>
        <taxon>Eukaryota</taxon>
        <taxon>Sar</taxon>
        <taxon>Alveolata</taxon>
        <taxon>Ciliophora</taxon>
        <taxon>Intramacronucleata</taxon>
        <taxon>Oligohymenophorea</taxon>
        <taxon>Peniculida</taxon>
        <taxon>Parameciidae</taxon>
        <taxon>Paramecium</taxon>
    </lineage>
</organism>
<dbReference type="GO" id="GO:0008270">
    <property type="term" value="F:zinc ion binding"/>
    <property type="evidence" value="ECO:0007669"/>
    <property type="project" value="UniProtKB-KW"/>
</dbReference>
<dbReference type="InterPro" id="IPR018957">
    <property type="entry name" value="Znf_C3HC4_RING-type"/>
</dbReference>